<dbReference type="PANTHER" id="PTHR13812">
    <property type="entry name" value="KETIMINE REDUCTASE MU-CRYSTALLIN"/>
    <property type="match status" value="1"/>
</dbReference>
<gene>
    <name evidence="1" type="ORF">WCN91_05430</name>
</gene>
<dbReference type="PIRSF" id="PIRSF001439">
    <property type="entry name" value="CryM"/>
    <property type="match status" value="1"/>
</dbReference>
<dbReference type="InterPro" id="IPR023401">
    <property type="entry name" value="ODC_N"/>
</dbReference>
<dbReference type="Gene3D" id="3.30.1780.10">
    <property type="entry name" value="ornithine cyclodeaminase, domain 1"/>
    <property type="match status" value="1"/>
</dbReference>
<evidence type="ECO:0000313" key="2">
    <source>
        <dbReference type="Proteomes" id="UP001447008"/>
    </source>
</evidence>
<evidence type="ECO:0000313" key="1">
    <source>
        <dbReference type="EMBL" id="MEM0514871.1"/>
    </source>
</evidence>
<dbReference type="Gene3D" id="3.40.50.720">
    <property type="entry name" value="NAD(P)-binding Rossmann-like Domain"/>
    <property type="match status" value="1"/>
</dbReference>
<organism evidence="1 2">
    <name type="scientific">Pseudoalteromonas qingdaonensis</name>
    <dbReference type="NCBI Taxonomy" id="3131913"/>
    <lineage>
        <taxon>Bacteria</taxon>
        <taxon>Pseudomonadati</taxon>
        <taxon>Pseudomonadota</taxon>
        <taxon>Gammaproteobacteria</taxon>
        <taxon>Alteromonadales</taxon>
        <taxon>Pseudoalteromonadaceae</taxon>
        <taxon>Pseudoalteromonas</taxon>
    </lineage>
</organism>
<comment type="caution">
    <text evidence="1">The sequence shown here is derived from an EMBL/GenBank/DDBJ whole genome shotgun (WGS) entry which is preliminary data.</text>
</comment>
<protein>
    <submittedName>
        <fullName evidence="1">Ornithine cyclodeaminase family protein</fullName>
    </submittedName>
</protein>
<sequence length="316" mass="34778">MNIITAEQVQRVMAYTPLLQALQRGFAGEAGTPRRTVYALDNKPNNHDAFAVLPAWNDEVIGVKAFTYFPENERQGRSSLYSKIMLFSREFGEPLALVDGTEVTLWRTSAVSALAADYLVRKDAKHLVLFGSGKLAPFMARAHMAVRNYAKVSIVARNEQKAQALIALLEGEYPRCQFSHEPVSEELIASADTISCATGSHAPLFDGRWLTAGTHVDLIGNHHRDARECDTHTVVNAKVFVDSRENVLNEAGELLIPINEGVFSETDVMAELSELARDNAYARENDTDITLFKSVGTALSDLVAAKYAYDQITSVA</sequence>
<keyword evidence="2" id="KW-1185">Reference proteome</keyword>
<dbReference type="NCBIfam" id="NF004793">
    <property type="entry name" value="PRK06141.1"/>
    <property type="match status" value="1"/>
</dbReference>
<reference evidence="1 2" key="1">
    <citation type="submission" date="2024-03" db="EMBL/GenBank/DDBJ databases">
        <title>Pseudoalteromonas qingdaonensis sp. nov., isolated from the intestines of marine benthic organisms.</title>
        <authorList>
            <person name="Lin X."/>
            <person name="Fang S."/>
            <person name="Hu X."/>
        </authorList>
    </citation>
    <scope>NUCLEOTIDE SEQUENCE [LARGE SCALE GENOMIC DNA]</scope>
    <source>
        <strain evidence="1 2">YIC-827</strain>
    </source>
</reference>
<dbReference type="EMBL" id="JBCGCU010000004">
    <property type="protein sequence ID" value="MEM0514871.1"/>
    <property type="molecule type" value="Genomic_DNA"/>
</dbReference>
<dbReference type="Pfam" id="PF02423">
    <property type="entry name" value="OCD_Mu_crystall"/>
    <property type="match status" value="1"/>
</dbReference>
<dbReference type="InterPro" id="IPR003462">
    <property type="entry name" value="ODC_Mu_crystall"/>
</dbReference>
<name>A0ABU9MVL9_9GAMM</name>
<dbReference type="RefSeq" id="WP_342677037.1">
    <property type="nucleotide sequence ID" value="NZ_JBCGCU010000004.1"/>
</dbReference>
<proteinExistence type="predicted"/>
<dbReference type="InterPro" id="IPR036291">
    <property type="entry name" value="NAD(P)-bd_dom_sf"/>
</dbReference>
<dbReference type="SUPFAM" id="SSF51735">
    <property type="entry name" value="NAD(P)-binding Rossmann-fold domains"/>
    <property type="match status" value="1"/>
</dbReference>
<dbReference type="PANTHER" id="PTHR13812:SF19">
    <property type="entry name" value="KETIMINE REDUCTASE MU-CRYSTALLIN"/>
    <property type="match status" value="1"/>
</dbReference>
<accession>A0ABU9MVL9</accession>
<dbReference type="Proteomes" id="UP001447008">
    <property type="component" value="Unassembled WGS sequence"/>
</dbReference>